<dbReference type="EMBL" id="CP017754">
    <property type="protein sequence ID" value="AOZ07989.1"/>
    <property type="molecule type" value="Genomic_DNA"/>
</dbReference>
<sequence length="329" mass="35087">MARTAAAAWLLAATATAQAQPAPSASAADWPQKGRPVRVVLPFPAGAGSDASLRVILQRLAEQTGGSFIVDNKPGAGTLIGAQDVARAAPDGYTLLYTIVVTHTQNPHLYRKLPYDPFKDFTPIVQAVRSATILVTQPNAPYNNVRELVAYARQHPGELNYASYSIGSTSQLNAEILKRNAGLDIVHVPYKGVTDATRAVMAGDAQLYFDGTASAIESAKGGKFKLLGVAADKRLAVLPDLPTIAEQGVPGIDIVGWQGFFGPGGMPRPLAEKIARSLDKVLRSPEIAELVRTQGNEVSGAGPDAFARIVRQDYERWGEVIRRAGIRLD</sequence>
<dbReference type="SUPFAM" id="SSF53850">
    <property type="entry name" value="Periplasmic binding protein-like II"/>
    <property type="match status" value="1"/>
</dbReference>
<evidence type="ECO:0000313" key="4">
    <source>
        <dbReference type="Proteomes" id="UP000177515"/>
    </source>
</evidence>
<proteinExistence type="inferred from homology"/>
<dbReference type="InterPro" id="IPR042100">
    <property type="entry name" value="Bug_dom1"/>
</dbReference>
<name>A0ABN4TNQ9_9BURK</name>
<evidence type="ECO:0000256" key="2">
    <source>
        <dbReference type="SAM" id="SignalP"/>
    </source>
</evidence>
<accession>A0ABN4TNQ9</accession>
<comment type="similarity">
    <text evidence="1">Belongs to the UPF0065 (bug) family.</text>
</comment>
<dbReference type="CDD" id="cd07012">
    <property type="entry name" value="PBP2_Bug_TTT"/>
    <property type="match status" value="1"/>
</dbReference>
<evidence type="ECO:0000313" key="3">
    <source>
        <dbReference type="EMBL" id="AOZ07989.1"/>
    </source>
</evidence>
<organism evidence="3 4">
    <name type="scientific">Cupriavidus malaysiensis</name>
    <dbReference type="NCBI Taxonomy" id="367825"/>
    <lineage>
        <taxon>Bacteria</taxon>
        <taxon>Pseudomonadati</taxon>
        <taxon>Pseudomonadota</taxon>
        <taxon>Betaproteobacteria</taxon>
        <taxon>Burkholderiales</taxon>
        <taxon>Burkholderiaceae</taxon>
        <taxon>Cupriavidus</taxon>
    </lineage>
</organism>
<feature type="chain" id="PRO_5046927748" evidence="2">
    <location>
        <begin position="20"/>
        <end position="329"/>
    </location>
</feature>
<dbReference type="Proteomes" id="UP000177515">
    <property type="component" value="Chromosome 1"/>
</dbReference>
<dbReference type="InterPro" id="IPR005064">
    <property type="entry name" value="BUG"/>
</dbReference>
<feature type="signal peptide" evidence="2">
    <location>
        <begin position="1"/>
        <end position="19"/>
    </location>
</feature>
<dbReference type="PANTHER" id="PTHR42928">
    <property type="entry name" value="TRICARBOXYLATE-BINDING PROTEIN"/>
    <property type="match status" value="1"/>
</dbReference>
<dbReference type="PIRSF" id="PIRSF017082">
    <property type="entry name" value="YflP"/>
    <property type="match status" value="1"/>
</dbReference>
<evidence type="ECO:0000256" key="1">
    <source>
        <dbReference type="ARBA" id="ARBA00006987"/>
    </source>
</evidence>
<gene>
    <name evidence="3" type="ORF">BKK80_05395</name>
</gene>
<keyword evidence="2" id="KW-0732">Signal</keyword>
<dbReference type="PANTHER" id="PTHR42928:SF5">
    <property type="entry name" value="BLR1237 PROTEIN"/>
    <property type="match status" value="1"/>
</dbReference>
<protein>
    <submittedName>
        <fullName evidence="3">C4-dicarboxylate ABC transporter</fullName>
    </submittedName>
</protein>
<dbReference type="Gene3D" id="3.40.190.150">
    <property type="entry name" value="Bordetella uptake gene, domain 1"/>
    <property type="match status" value="1"/>
</dbReference>
<keyword evidence="4" id="KW-1185">Reference proteome</keyword>
<dbReference type="Gene3D" id="3.40.190.10">
    <property type="entry name" value="Periplasmic binding protein-like II"/>
    <property type="match status" value="1"/>
</dbReference>
<dbReference type="Pfam" id="PF03401">
    <property type="entry name" value="TctC"/>
    <property type="match status" value="1"/>
</dbReference>
<reference evidence="3 4" key="1">
    <citation type="submission" date="2016-10" db="EMBL/GenBank/DDBJ databases">
        <title>Complete genome sequences of three Cupriavidus strains isolated from various Malaysian environments.</title>
        <authorList>
            <person name="Abdullah A.A.-A."/>
            <person name="Shafie N.A.H."/>
            <person name="Lau N.S."/>
        </authorList>
    </citation>
    <scope>NUCLEOTIDE SEQUENCE [LARGE SCALE GENOMIC DNA]</scope>
    <source>
        <strain evidence="3 4">USMAA1020</strain>
    </source>
</reference>